<sequence length="138" mass="16898">MRQHTNGKMVLESIGGLISAGVFIYENGLLRFQSATLQETAYGLLVEKQQRKLHETYTIYLEQRYLGFINEKERKTFSQKRRVEWFSRERKTFSQKRRVEWFSRERKTFSQKRSVEWFSRERKIFSQKRRAQWFSRGV</sequence>
<dbReference type="RefSeq" id="XP_038061769.1">
    <property type="nucleotide sequence ID" value="XM_038205841.1"/>
</dbReference>
<accession>A0A914AEI3</accession>
<protein>
    <submittedName>
        <fullName evidence="1">Uncharacterized protein</fullName>
    </submittedName>
</protein>
<name>A0A914AEI3_PATMI</name>
<organism evidence="1 2">
    <name type="scientific">Patiria miniata</name>
    <name type="common">Bat star</name>
    <name type="synonym">Asterina miniata</name>
    <dbReference type="NCBI Taxonomy" id="46514"/>
    <lineage>
        <taxon>Eukaryota</taxon>
        <taxon>Metazoa</taxon>
        <taxon>Echinodermata</taxon>
        <taxon>Eleutherozoa</taxon>
        <taxon>Asterozoa</taxon>
        <taxon>Asteroidea</taxon>
        <taxon>Valvatacea</taxon>
        <taxon>Valvatida</taxon>
        <taxon>Asterinidae</taxon>
        <taxon>Patiria</taxon>
    </lineage>
</organism>
<proteinExistence type="predicted"/>
<dbReference type="EnsemblMetazoa" id="XM_038205841.1">
    <property type="protein sequence ID" value="XP_038061769.1"/>
    <property type="gene ID" value="LOC119732380"/>
</dbReference>
<dbReference type="AlphaFoldDB" id="A0A914AEI3"/>
<evidence type="ECO:0000313" key="2">
    <source>
        <dbReference type="Proteomes" id="UP000887568"/>
    </source>
</evidence>
<reference evidence="1" key="1">
    <citation type="submission" date="2022-11" db="UniProtKB">
        <authorList>
            <consortium name="EnsemblMetazoa"/>
        </authorList>
    </citation>
    <scope>IDENTIFICATION</scope>
</reference>
<dbReference type="Proteomes" id="UP000887568">
    <property type="component" value="Unplaced"/>
</dbReference>
<evidence type="ECO:0000313" key="1">
    <source>
        <dbReference type="EnsemblMetazoa" id="XP_038061769.1"/>
    </source>
</evidence>
<keyword evidence="2" id="KW-1185">Reference proteome</keyword>
<dbReference type="OrthoDB" id="10641031at2759"/>
<dbReference type="GeneID" id="119732380"/>